<dbReference type="EMBL" id="JAPQKP010000001">
    <property type="protein sequence ID" value="KAJ5211312.1"/>
    <property type="molecule type" value="Genomic_DNA"/>
</dbReference>
<evidence type="ECO:0000256" key="4">
    <source>
        <dbReference type="ARBA" id="ARBA00023136"/>
    </source>
</evidence>
<proteinExistence type="inferred from homology"/>
<keyword evidence="9" id="KW-1185">Reference proteome</keyword>
<feature type="domain" description="Rhodopsin" evidence="7">
    <location>
        <begin position="45"/>
        <end position="181"/>
    </location>
</feature>
<evidence type="ECO:0000313" key="9">
    <source>
        <dbReference type="Proteomes" id="UP001150879"/>
    </source>
</evidence>
<feature type="transmembrane region" description="Helical" evidence="6">
    <location>
        <begin position="60"/>
        <end position="83"/>
    </location>
</feature>
<evidence type="ECO:0000256" key="3">
    <source>
        <dbReference type="ARBA" id="ARBA00022989"/>
    </source>
</evidence>
<organism evidence="8 9">
    <name type="scientific">Penicillium cf. griseofulvum</name>
    <dbReference type="NCBI Taxonomy" id="2972120"/>
    <lineage>
        <taxon>Eukaryota</taxon>
        <taxon>Fungi</taxon>
        <taxon>Dikarya</taxon>
        <taxon>Ascomycota</taxon>
        <taxon>Pezizomycotina</taxon>
        <taxon>Eurotiomycetes</taxon>
        <taxon>Eurotiomycetidae</taxon>
        <taxon>Eurotiales</taxon>
        <taxon>Aspergillaceae</taxon>
        <taxon>Penicillium</taxon>
    </lineage>
</organism>
<comment type="subcellular location">
    <subcellularLocation>
        <location evidence="1">Membrane</location>
        <topology evidence="1">Multi-pass membrane protein</topology>
    </subcellularLocation>
</comment>
<evidence type="ECO:0000256" key="5">
    <source>
        <dbReference type="ARBA" id="ARBA00038359"/>
    </source>
</evidence>
<keyword evidence="3 6" id="KW-1133">Transmembrane helix</keyword>
<reference evidence="8" key="2">
    <citation type="journal article" date="2023" name="IMA Fungus">
        <title>Comparative genomic study of the Penicillium genus elucidates a diverse pangenome and 15 lateral gene transfer events.</title>
        <authorList>
            <person name="Petersen C."/>
            <person name="Sorensen T."/>
            <person name="Nielsen M.R."/>
            <person name="Sondergaard T.E."/>
            <person name="Sorensen J.L."/>
            <person name="Fitzpatrick D.A."/>
            <person name="Frisvad J.C."/>
            <person name="Nielsen K.L."/>
        </authorList>
    </citation>
    <scope>NUCLEOTIDE SEQUENCE</scope>
    <source>
        <strain evidence="8">IBT 16849</strain>
    </source>
</reference>
<sequence>MPSKTATGDFGPAEPGLDLTQNQTGNLLGAVIPVAVLGTTAVILRLVVPMKTNGARKLAVDDYLIIAALLFSWGTAISCFITLTPDSLGIQYGNGYHLQSLTKGEFITVWKILFAYVMIYATAVTCIKASIVFFYGRIFNFRWSLGICMFLVIGYWISVIVTVAVACRPLPYFWLAYTDPTAIGCLRGKHLPDHRASGKYPRNRRYVDYSACIYLVVGGTLRWDYLRVPPDVWAFLSSVVLQNSDRALIKQS</sequence>
<gene>
    <name evidence="8" type="ORF">N7472_001451</name>
</gene>
<dbReference type="GO" id="GO:0016020">
    <property type="term" value="C:membrane"/>
    <property type="evidence" value="ECO:0007669"/>
    <property type="project" value="UniProtKB-SubCell"/>
</dbReference>
<dbReference type="PANTHER" id="PTHR33048">
    <property type="entry name" value="PTH11-LIKE INTEGRAL MEMBRANE PROTEIN (AFU_ORTHOLOGUE AFUA_5G11245)"/>
    <property type="match status" value="1"/>
</dbReference>
<keyword evidence="4 6" id="KW-0472">Membrane</keyword>
<evidence type="ECO:0000256" key="2">
    <source>
        <dbReference type="ARBA" id="ARBA00022692"/>
    </source>
</evidence>
<evidence type="ECO:0000313" key="8">
    <source>
        <dbReference type="EMBL" id="KAJ5211312.1"/>
    </source>
</evidence>
<reference evidence="8" key="1">
    <citation type="submission" date="2022-11" db="EMBL/GenBank/DDBJ databases">
        <authorList>
            <person name="Petersen C."/>
        </authorList>
    </citation>
    <scope>NUCLEOTIDE SEQUENCE</scope>
    <source>
        <strain evidence="8">IBT 16849</strain>
    </source>
</reference>
<dbReference type="Pfam" id="PF20684">
    <property type="entry name" value="Fung_rhodopsin"/>
    <property type="match status" value="1"/>
</dbReference>
<evidence type="ECO:0000256" key="6">
    <source>
        <dbReference type="SAM" id="Phobius"/>
    </source>
</evidence>
<dbReference type="AlphaFoldDB" id="A0A9W9N1E4"/>
<dbReference type="Proteomes" id="UP001150879">
    <property type="component" value="Unassembled WGS sequence"/>
</dbReference>
<evidence type="ECO:0000259" key="7">
    <source>
        <dbReference type="Pfam" id="PF20684"/>
    </source>
</evidence>
<keyword evidence="2 6" id="KW-0812">Transmembrane</keyword>
<dbReference type="PANTHER" id="PTHR33048:SF163">
    <property type="entry name" value="INTEGRAL MEMBRANE PROTEIN (AFU_ORTHOLOGUE AFUA_8G05510)"/>
    <property type="match status" value="1"/>
</dbReference>
<comment type="similarity">
    <text evidence="5">Belongs to the SAT4 family.</text>
</comment>
<feature type="transmembrane region" description="Helical" evidence="6">
    <location>
        <begin position="27"/>
        <end position="48"/>
    </location>
</feature>
<name>A0A9W9N1E4_9EURO</name>
<dbReference type="InterPro" id="IPR049326">
    <property type="entry name" value="Rhodopsin_dom_fungi"/>
</dbReference>
<accession>A0A9W9N1E4</accession>
<dbReference type="InterPro" id="IPR052337">
    <property type="entry name" value="SAT4-like"/>
</dbReference>
<evidence type="ECO:0000256" key="1">
    <source>
        <dbReference type="ARBA" id="ARBA00004141"/>
    </source>
</evidence>
<protein>
    <recommendedName>
        <fullName evidence="7">Rhodopsin domain-containing protein</fullName>
    </recommendedName>
</protein>
<comment type="caution">
    <text evidence="8">The sequence shown here is derived from an EMBL/GenBank/DDBJ whole genome shotgun (WGS) entry which is preliminary data.</text>
</comment>
<feature type="transmembrane region" description="Helical" evidence="6">
    <location>
        <begin position="143"/>
        <end position="166"/>
    </location>
</feature>
<feature type="transmembrane region" description="Helical" evidence="6">
    <location>
        <begin position="113"/>
        <end position="136"/>
    </location>
</feature>